<dbReference type="PROSITE" id="PS50106">
    <property type="entry name" value="PDZ"/>
    <property type="match status" value="3"/>
</dbReference>
<dbReference type="Gene3D" id="3.40.50.300">
    <property type="entry name" value="P-loop containing nucleotide triphosphate hydrolases"/>
    <property type="match status" value="1"/>
</dbReference>
<feature type="compositionally biased region" description="Polar residues" evidence="12">
    <location>
        <begin position="131"/>
        <end position="145"/>
    </location>
</feature>
<feature type="domain" description="SH3" evidence="13">
    <location>
        <begin position="545"/>
        <end position="613"/>
    </location>
</feature>
<dbReference type="Pfam" id="PF00595">
    <property type="entry name" value="PDZ"/>
    <property type="match status" value="3"/>
</dbReference>
<feature type="region of interest" description="Disordered" evidence="12">
    <location>
        <begin position="131"/>
        <end position="241"/>
    </location>
</feature>
<dbReference type="InterPro" id="IPR001478">
    <property type="entry name" value="PDZ"/>
</dbReference>
<feature type="domain" description="PDZ" evidence="15">
    <location>
        <begin position="267"/>
        <end position="344"/>
    </location>
</feature>
<protein>
    <submittedName>
        <fullName evidence="16">ZO3 protein</fullName>
    </submittedName>
</protein>
<dbReference type="SMART" id="SM00326">
    <property type="entry name" value="SH3"/>
    <property type="match status" value="1"/>
</dbReference>
<evidence type="ECO:0000313" key="17">
    <source>
        <dbReference type="Proteomes" id="UP000886611"/>
    </source>
</evidence>
<dbReference type="SUPFAM" id="SSF50044">
    <property type="entry name" value="SH3-domain"/>
    <property type="match status" value="1"/>
</dbReference>
<keyword evidence="10" id="KW-0472">Membrane</keyword>
<feature type="non-terminal residue" evidence="16">
    <location>
        <position position="1"/>
    </location>
</feature>
<reference evidence="16 17" key="1">
    <citation type="journal article" date="2021" name="Cell">
        <title>Tracing the genetic footprints of vertebrate landing in non-teleost ray-finned fishes.</title>
        <authorList>
            <person name="Bi X."/>
            <person name="Wang K."/>
            <person name="Yang L."/>
            <person name="Pan H."/>
            <person name="Jiang H."/>
            <person name="Wei Q."/>
            <person name="Fang M."/>
            <person name="Yu H."/>
            <person name="Zhu C."/>
            <person name="Cai Y."/>
            <person name="He Y."/>
            <person name="Gan X."/>
            <person name="Zeng H."/>
            <person name="Yu D."/>
            <person name="Zhu Y."/>
            <person name="Jiang H."/>
            <person name="Qiu Q."/>
            <person name="Yang H."/>
            <person name="Zhang Y.E."/>
            <person name="Wang W."/>
            <person name="Zhu M."/>
            <person name="He S."/>
            <person name="Zhang G."/>
        </authorList>
    </citation>
    <scope>NUCLEOTIDE SEQUENCE [LARGE SCALE GENOMIC DNA]</scope>
    <source>
        <strain evidence="16">Bchr_013</strain>
    </source>
</reference>
<dbReference type="InterPro" id="IPR036028">
    <property type="entry name" value="SH3-like_dom_sf"/>
</dbReference>
<evidence type="ECO:0000256" key="11">
    <source>
        <dbReference type="PROSITE-ProRule" id="PRU00192"/>
    </source>
</evidence>
<keyword evidence="4" id="KW-0796">Tight junction</keyword>
<keyword evidence="9" id="KW-0965">Cell junction</keyword>
<feature type="non-terminal residue" evidence="16">
    <location>
        <position position="958"/>
    </location>
</feature>
<dbReference type="PANTHER" id="PTHR13865">
    <property type="entry name" value="TIGHT JUNCTION PROTEIN"/>
    <property type="match status" value="1"/>
</dbReference>
<keyword evidence="7" id="KW-0597">Phosphoprotein</keyword>
<dbReference type="EMBL" id="JAATIS010003638">
    <property type="protein sequence ID" value="KAG2464305.1"/>
    <property type="molecule type" value="Genomic_DNA"/>
</dbReference>
<dbReference type="SMART" id="SM00072">
    <property type="entry name" value="GuKc"/>
    <property type="match status" value="1"/>
</dbReference>
<keyword evidence="8" id="KW-0677">Repeat</keyword>
<feature type="compositionally biased region" description="Basic and acidic residues" evidence="12">
    <location>
        <begin position="388"/>
        <end position="399"/>
    </location>
</feature>
<evidence type="ECO:0000256" key="2">
    <source>
        <dbReference type="ARBA" id="ARBA00004435"/>
    </source>
</evidence>
<keyword evidence="17" id="KW-1185">Reference proteome</keyword>
<dbReference type="GO" id="GO:0050839">
    <property type="term" value="F:cell adhesion molecule binding"/>
    <property type="evidence" value="ECO:0007669"/>
    <property type="project" value="TreeGrafter"/>
</dbReference>
<dbReference type="Proteomes" id="UP000886611">
    <property type="component" value="Unassembled WGS sequence"/>
</dbReference>
<evidence type="ECO:0000256" key="8">
    <source>
        <dbReference type="ARBA" id="ARBA00022737"/>
    </source>
</evidence>
<dbReference type="GO" id="GO:0005923">
    <property type="term" value="C:bicellular tight junction"/>
    <property type="evidence" value="ECO:0007669"/>
    <property type="project" value="UniProtKB-SubCell"/>
</dbReference>
<comment type="caution">
    <text evidence="16">The sequence shown here is derived from an EMBL/GenBank/DDBJ whole genome shotgun (WGS) entry which is preliminary data.</text>
</comment>
<name>A0A8X7XBD6_POLSE</name>
<dbReference type="Gene3D" id="2.30.42.10">
    <property type="match status" value="3"/>
</dbReference>
<feature type="domain" description="PDZ" evidence="15">
    <location>
        <begin position="1"/>
        <end position="96"/>
    </location>
</feature>
<dbReference type="FunFam" id="2.30.42.10:FF:000013">
    <property type="entry name" value="Putative tight junction protein ZO-1"/>
    <property type="match status" value="1"/>
</dbReference>
<sequence>MVSFNGAAAGNDGQDSKLGFGIAISGGRDKLGALAGDAAVVVSDVVRGGPAAGRLQTRDRIVMVNGVSMENATSTYAIQHLRSCGKTANIIFIHLCEALVDHWPVHIIYNIFFLLPYQTVKRPRTVQIPLSTSSQNSVHTTSRASARSENDSWHHRSPMDDDDSPPTHRHYREQQQQQNYRSNNYPSETGSGSEGSYVYPRRDGNSFNGPQHRSRTPSSDSRRSRETDSVDGRRFSSNQNQNDAALALMSEYKRLPSHGEPYKPARVVLVKKQLSDEYGLKLGSQIFIKHMTPTGLASQEGSLQEGDLVLKINGIATENMSLADTKRLVERSEGKLTMTVVRDGEQFLVNIPEVEDSEGESSDLEDISDIEHEETPSPPKRLGSLDSRIPDRPEEDHRSIPPVPEGEADKAVPMVYASREEEPIYCLPPDSIPNLQSKSQEDLNSGYSSDLKQITFLKEESVGLRLVGGNDVGIFVGGVQDGSMASKQGIQEGDQILKVNEEDFTHLTREEAVLYLLNIPRGERVKICAQSKPDIYRKMVTSAVGDHFFIRTHFEHDTEIPSELSFVRGDVFRVLDTMHRGKLGSWLVVRLGSDLQDMEKGIIPSKSRAEQIATVDKMQKVGNPGASSGLRAEFWKLRGLRGAKKNLRKSRDDLTQLTIQNKYPPYEKVQLREASFKRPIVVLGPLSDVALQMLSTDLPHQFQMAQTVPRDAEGKSSSVIRLETVKEILAENKHPLLDITPSAIERLNYIQLHPMVFFLEPQSKQDVKTMRQRLCPDSKKSSRRLYAQAVKMRKYCSHLFSARIALQPNSIAWYEILKDKVKDLQSRPVWFSDGKMESEAEQDLDTLGRDRSSDYLSCDSRATSDYEDMDGEGGGYTDNELDDAFEGTALARSSEPFESPQPMEFQPAFPQGQESSGQYRRFDDHRESDWRQPHFRQSGSSEEKEDDRDYDWGPATDL</sequence>
<feature type="domain" description="PDZ" evidence="15">
    <location>
        <begin position="451"/>
        <end position="516"/>
    </location>
</feature>
<keyword evidence="6" id="KW-1003">Cell membrane</keyword>
<evidence type="ECO:0000256" key="6">
    <source>
        <dbReference type="ARBA" id="ARBA00022475"/>
    </source>
</evidence>
<feature type="compositionally biased region" description="Basic and acidic residues" evidence="12">
    <location>
        <begin position="146"/>
        <end position="159"/>
    </location>
</feature>
<evidence type="ECO:0000256" key="1">
    <source>
        <dbReference type="ARBA" id="ARBA00004413"/>
    </source>
</evidence>
<gene>
    <name evidence="16" type="primary">Tjp3</name>
    <name evidence="16" type="ORF">GTO96_0003203</name>
</gene>
<dbReference type="SMART" id="SM00228">
    <property type="entry name" value="PDZ"/>
    <property type="match status" value="3"/>
</dbReference>
<dbReference type="PROSITE" id="PS50052">
    <property type="entry name" value="GUANYLATE_KINASE_2"/>
    <property type="match status" value="1"/>
</dbReference>
<dbReference type="InterPro" id="IPR001452">
    <property type="entry name" value="SH3_domain"/>
</dbReference>
<dbReference type="PRINTS" id="PR01597">
    <property type="entry name" value="ZONOCCLUDNS"/>
</dbReference>
<comment type="similarity">
    <text evidence="3">Belongs to the MAGUK family.</text>
</comment>
<dbReference type="GO" id="GO:0090557">
    <property type="term" value="P:establishment of endothelial intestinal barrier"/>
    <property type="evidence" value="ECO:0007669"/>
    <property type="project" value="TreeGrafter"/>
</dbReference>
<dbReference type="InterPro" id="IPR005417">
    <property type="entry name" value="ZO"/>
</dbReference>
<feature type="domain" description="Guanylate kinase-like" evidence="14">
    <location>
        <begin position="721"/>
        <end position="822"/>
    </location>
</feature>
<feature type="compositionally biased region" description="Basic and acidic residues" evidence="12">
    <location>
        <begin position="220"/>
        <end position="234"/>
    </location>
</feature>
<dbReference type="PANTHER" id="PTHR13865:SF11">
    <property type="entry name" value="TIGHT JUNCTION PROTEIN ZO-3"/>
    <property type="match status" value="1"/>
</dbReference>
<evidence type="ECO:0000259" key="14">
    <source>
        <dbReference type="PROSITE" id="PS50052"/>
    </source>
</evidence>
<evidence type="ECO:0000256" key="4">
    <source>
        <dbReference type="ARBA" id="ARBA00022427"/>
    </source>
</evidence>
<dbReference type="Gene3D" id="2.30.30.40">
    <property type="entry name" value="SH3 Domains"/>
    <property type="match status" value="1"/>
</dbReference>
<dbReference type="CDD" id="cd06729">
    <property type="entry name" value="PDZ3_ZO1-like_domain"/>
    <property type="match status" value="1"/>
</dbReference>
<dbReference type="InterPro" id="IPR036034">
    <property type="entry name" value="PDZ_sf"/>
</dbReference>
<dbReference type="GO" id="GO:1905605">
    <property type="term" value="P:positive regulation of blood-brain barrier permeability"/>
    <property type="evidence" value="ECO:0007669"/>
    <property type="project" value="TreeGrafter"/>
</dbReference>
<dbReference type="SUPFAM" id="SSF52540">
    <property type="entry name" value="P-loop containing nucleoside triphosphate hydrolases"/>
    <property type="match status" value="1"/>
</dbReference>
<keyword evidence="5 11" id="KW-0728">SH3 domain</keyword>
<dbReference type="GO" id="GO:0045216">
    <property type="term" value="P:cell-cell junction organization"/>
    <property type="evidence" value="ECO:0007669"/>
    <property type="project" value="TreeGrafter"/>
</dbReference>
<dbReference type="GO" id="GO:0005886">
    <property type="term" value="C:plasma membrane"/>
    <property type="evidence" value="ECO:0007669"/>
    <property type="project" value="UniProtKB-SubCell"/>
</dbReference>
<feature type="compositionally biased region" description="Basic and acidic residues" evidence="12">
    <location>
        <begin position="920"/>
        <end position="932"/>
    </location>
</feature>
<evidence type="ECO:0000256" key="3">
    <source>
        <dbReference type="ARBA" id="ARBA00007014"/>
    </source>
</evidence>
<evidence type="ECO:0000256" key="12">
    <source>
        <dbReference type="SAM" id="MobiDB-lite"/>
    </source>
</evidence>
<evidence type="ECO:0000313" key="16">
    <source>
        <dbReference type="EMBL" id="KAG2464305.1"/>
    </source>
</evidence>
<organism evidence="16 17">
    <name type="scientific">Polypterus senegalus</name>
    <name type="common">Senegal bichir</name>
    <dbReference type="NCBI Taxonomy" id="55291"/>
    <lineage>
        <taxon>Eukaryota</taxon>
        <taxon>Metazoa</taxon>
        <taxon>Chordata</taxon>
        <taxon>Craniata</taxon>
        <taxon>Vertebrata</taxon>
        <taxon>Euteleostomi</taxon>
        <taxon>Actinopterygii</taxon>
        <taxon>Polypteriformes</taxon>
        <taxon>Polypteridae</taxon>
        <taxon>Polypterus</taxon>
    </lineage>
</organism>
<dbReference type="GO" id="GO:0098609">
    <property type="term" value="P:cell-cell adhesion"/>
    <property type="evidence" value="ECO:0007669"/>
    <property type="project" value="TreeGrafter"/>
</dbReference>
<evidence type="ECO:0000259" key="13">
    <source>
        <dbReference type="PROSITE" id="PS50002"/>
    </source>
</evidence>
<feature type="region of interest" description="Disordered" evidence="12">
    <location>
        <begin position="840"/>
        <end position="958"/>
    </location>
</feature>
<feature type="compositionally biased region" description="Acidic residues" evidence="12">
    <location>
        <begin position="353"/>
        <end position="368"/>
    </location>
</feature>
<evidence type="ECO:0000256" key="7">
    <source>
        <dbReference type="ARBA" id="ARBA00022553"/>
    </source>
</evidence>
<dbReference type="InterPro" id="IPR008144">
    <property type="entry name" value="Guanylate_kin-like_dom"/>
</dbReference>
<accession>A0A8X7XBD6</accession>
<dbReference type="InterPro" id="IPR027417">
    <property type="entry name" value="P-loop_NTPase"/>
</dbReference>
<evidence type="ECO:0000259" key="15">
    <source>
        <dbReference type="PROSITE" id="PS50106"/>
    </source>
</evidence>
<dbReference type="GO" id="GO:0150105">
    <property type="term" value="P:protein localization to cell-cell junction"/>
    <property type="evidence" value="ECO:0007669"/>
    <property type="project" value="TreeGrafter"/>
</dbReference>
<dbReference type="InterPro" id="IPR008145">
    <property type="entry name" value="GK/Ca_channel_bsu"/>
</dbReference>
<evidence type="ECO:0000256" key="9">
    <source>
        <dbReference type="ARBA" id="ARBA00022949"/>
    </source>
</evidence>
<dbReference type="SUPFAM" id="SSF50156">
    <property type="entry name" value="PDZ domain-like"/>
    <property type="match status" value="3"/>
</dbReference>
<dbReference type="AlphaFoldDB" id="A0A8X7XBD6"/>
<feature type="compositionally biased region" description="Polar residues" evidence="12">
    <location>
        <begin position="179"/>
        <end position="191"/>
    </location>
</feature>
<proteinExistence type="inferred from homology"/>
<dbReference type="FunFam" id="2.30.42.10:FF:000009">
    <property type="entry name" value="Putative tight junction protein ZO-1"/>
    <property type="match status" value="1"/>
</dbReference>
<comment type="subcellular location">
    <subcellularLocation>
        <location evidence="2">Cell junction</location>
        <location evidence="2">Tight junction</location>
    </subcellularLocation>
    <subcellularLocation>
        <location evidence="1">Cell membrane</location>
        <topology evidence="1">Peripheral membrane protein</topology>
        <orientation evidence="1">Cytoplasmic side</orientation>
    </subcellularLocation>
</comment>
<dbReference type="PROSITE" id="PS50002">
    <property type="entry name" value="SH3"/>
    <property type="match status" value="1"/>
</dbReference>
<evidence type="ECO:0000256" key="5">
    <source>
        <dbReference type="ARBA" id="ARBA00022443"/>
    </source>
</evidence>
<evidence type="ECO:0000256" key="10">
    <source>
        <dbReference type="ARBA" id="ARBA00023136"/>
    </source>
</evidence>
<dbReference type="CDD" id="cd06728">
    <property type="entry name" value="PDZ2_ZO1-like_ds"/>
    <property type="match status" value="1"/>
</dbReference>
<feature type="region of interest" description="Disordered" evidence="12">
    <location>
        <begin position="349"/>
        <end position="410"/>
    </location>
</feature>
<dbReference type="Pfam" id="PF07653">
    <property type="entry name" value="SH3_2"/>
    <property type="match status" value="1"/>
</dbReference>
<dbReference type="Pfam" id="PF00625">
    <property type="entry name" value="Guanylate_kin"/>
    <property type="match status" value="1"/>
</dbReference>